<dbReference type="AlphaFoldDB" id="A0A2Z5G2K9"/>
<accession>A0A2Z5G2K9</accession>
<dbReference type="EMBL" id="CP030840">
    <property type="protein sequence ID" value="AXC13328.1"/>
    <property type="molecule type" value="Genomic_DNA"/>
</dbReference>
<name>A0A2Z5G2K9_9BACT</name>
<dbReference type="PROSITE" id="PS51257">
    <property type="entry name" value="PROKAR_LIPOPROTEIN"/>
    <property type="match status" value="1"/>
</dbReference>
<proteinExistence type="predicted"/>
<dbReference type="Proteomes" id="UP000253606">
    <property type="component" value="Chromosome"/>
</dbReference>
<reference evidence="1 2" key="1">
    <citation type="journal article" date="2018" name="Front. Microbiol.">
        <title>Hydrolytic Capabilities as a Key to Environmental Success: Chitinolytic and Cellulolytic Acidobacteria From Acidic Sub-arctic Soils and Boreal Peatlands.</title>
        <authorList>
            <person name="Belova S.E."/>
            <person name="Ravin N.V."/>
            <person name="Pankratov T.A."/>
            <person name="Rakitin A.L."/>
            <person name="Ivanova A.A."/>
            <person name="Beletsky A.V."/>
            <person name="Mardanov A.V."/>
            <person name="Sinninghe Damste J.S."/>
            <person name="Dedysh S.N."/>
        </authorList>
    </citation>
    <scope>NUCLEOTIDE SEQUENCE [LARGE SCALE GENOMIC DNA]</scope>
    <source>
        <strain evidence="1 2">SBC82</strain>
    </source>
</reference>
<evidence type="ECO:0000313" key="2">
    <source>
        <dbReference type="Proteomes" id="UP000253606"/>
    </source>
</evidence>
<protein>
    <submittedName>
        <fullName evidence="1">Uncharacterized protein</fullName>
    </submittedName>
</protein>
<dbReference type="KEGG" id="abas:ACPOL_4049"/>
<evidence type="ECO:0000313" key="1">
    <source>
        <dbReference type="EMBL" id="AXC13328.1"/>
    </source>
</evidence>
<organism evidence="1 2">
    <name type="scientific">Acidisarcina polymorpha</name>
    <dbReference type="NCBI Taxonomy" id="2211140"/>
    <lineage>
        <taxon>Bacteria</taxon>
        <taxon>Pseudomonadati</taxon>
        <taxon>Acidobacteriota</taxon>
        <taxon>Terriglobia</taxon>
        <taxon>Terriglobales</taxon>
        <taxon>Acidobacteriaceae</taxon>
        <taxon>Acidisarcina</taxon>
    </lineage>
</organism>
<gene>
    <name evidence="1" type="ORF">ACPOL_4049</name>
</gene>
<keyword evidence="2" id="KW-1185">Reference proteome</keyword>
<sequence length="51" mass="5464">MAKKTDAYARTLGDCIGGPTLKTAPLQNAISSCVENSIHRLGSARLSGRWF</sequence>